<reference evidence="2 3" key="1">
    <citation type="submission" date="2020-03" db="EMBL/GenBank/DDBJ databases">
        <title>Whole genome shotgun sequence of Phytohabitans suffuscus NBRC 105367.</title>
        <authorList>
            <person name="Komaki H."/>
            <person name="Tamura T."/>
        </authorList>
    </citation>
    <scope>NUCLEOTIDE SEQUENCE [LARGE SCALE GENOMIC DNA]</scope>
    <source>
        <strain evidence="2 3">NBRC 105367</strain>
    </source>
</reference>
<dbReference type="SUPFAM" id="SSF55729">
    <property type="entry name" value="Acyl-CoA N-acyltransferases (Nat)"/>
    <property type="match status" value="1"/>
</dbReference>
<dbReference type="PANTHER" id="PTHR43610">
    <property type="entry name" value="BLL6696 PROTEIN"/>
    <property type="match status" value="1"/>
</dbReference>
<evidence type="ECO:0000313" key="2">
    <source>
        <dbReference type="EMBL" id="BCB85735.1"/>
    </source>
</evidence>
<dbReference type="Pfam" id="PF13302">
    <property type="entry name" value="Acetyltransf_3"/>
    <property type="match status" value="1"/>
</dbReference>
<gene>
    <name evidence="2" type="ORF">Psuf_030480</name>
</gene>
<dbReference type="PANTHER" id="PTHR43610:SF1">
    <property type="entry name" value="N-ACETYLTRANSFERASE DOMAIN-CONTAINING PROTEIN"/>
    <property type="match status" value="1"/>
</dbReference>
<dbReference type="InterPro" id="IPR016181">
    <property type="entry name" value="Acyl_CoA_acyltransferase"/>
</dbReference>
<dbReference type="CDD" id="cd04301">
    <property type="entry name" value="NAT_SF"/>
    <property type="match status" value="1"/>
</dbReference>
<dbReference type="EMBL" id="AP022871">
    <property type="protein sequence ID" value="BCB85735.1"/>
    <property type="molecule type" value="Genomic_DNA"/>
</dbReference>
<dbReference type="PROSITE" id="PS51186">
    <property type="entry name" value="GNAT"/>
    <property type="match status" value="1"/>
</dbReference>
<dbReference type="KEGG" id="psuu:Psuf_030480"/>
<evidence type="ECO:0000259" key="1">
    <source>
        <dbReference type="PROSITE" id="PS51186"/>
    </source>
</evidence>
<dbReference type="RefSeq" id="WP_232074770.1">
    <property type="nucleotide sequence ID" value="NZ_AP022871.1"/>
</dbReference>
<dbReference type="GO" id="GO:0016747">
    <property type="term" value="F:acyltransferase activity, transferring groups other than amino-acyl groups"/>
    <property type="evidence" value="ECO:0007669"/>
    <property type="project" value="InterPro"/>
</dbReference>
<dbReference type="Gene3D" id="3.40.630.30">
    <property type="match status" value="1"/>
</dbReference>
<name>A0A6F8YHX9_9ACTN</name>
<sequence>MRLPFAVVEAKEQRAIGTVSYIDIQPAHYGLEIGWAWIAPQYWRKGVAREAAYLLMRHAFDSLDAVRVAFKTDSRNVRSQRAIIGLGATQEGVFRNHRILRDGVLRHSIYYTVIREEWPSVRAALEGRQ</sequence>
<dbReference type="Proteomes" id="UP000503011">
    <property type="component" value="Chromosome"/>
</dbReference>
<reference evidence="2 3" key="2">
    <citation type="submission" date="2020-03" db="EMBL/GenBank/DDBJ databases">
        <authorList>
            <person name="Ichikawa N."/>
            <person name="Kimura A."/>
            <person name="Kitahashi Y."/>
            <person name="Uohara A."/>
        </authorList>
    </citation>
    <scope>NUCLEOTIDE SEQUENCE [LARGE SCALE GENOMIC DNA]</scope>
    <source>
        <strain evidence="2 3">NBRC 105367</strain>
    </source>
</reference>
<organism evidence="2 3">
    <name type="scientific">Phytohabitans suffuscus</name>
    <dbReference type="NCBI Taxonomy" id="624315"/>
    <lineage>
        <taxon>Bacteria</taxon>
        <taxon>Bacillati</taxon>
        <taxon>Actinomycetota</taxon>
        <taxon>Actinomycetes</taxon>
        <taxon>Micromonosporales</taxon>
        <taxon>Micromonosporaceae</taxon>
    </lineage>
</organism>
<accession>A0A6F8YHX9</accession>
<evidence type="ECO:0000313" key="3">
    <source>
        <dbReference type="Proteomes" id="UP000503011"/>
    </source>
</evidence>
<proteinExistence type="predicted"/>
<protein>
    <recommendedName>
        <fullName evidence="1">N-acetyltransferase domain-containing protein</fullName>
    </recommendedName>
</protein>
<dbReference type="InterPro" id="IPR000182">
    <property type="entry name" value="GNAT_dom"/>
</dbReference>
<keyword evidence="3" id="KW-1185">Reference proteome</keyword>
<feature type="domain" description="N-acetyltransferase" evidence="1">
    <location>
        <begin position="1"/>
        <end position="110"/>
    </location>
</feature>
<dbReference type="AlphaFoldDB" id="A0A6F8YHX9"/>